<name>A0A562KB61_SPHWJ</name>
<evidence type="ECO:0000313" key="2">
    <source>
        <dbReference type="Proteomes" id="UP000316624"/>
    </source>
</evidence>
<proteinExistence type="predicted"/>
<keyword evidence="2" id="KW-1185">Reference proteome</keyword>
<protein>
    <submittedName>
        <fullName evidence="1">Uncharacterized protein</fullName>
    </submittedName>
</protein>
<dbReference type="RefSeq" id="WP_021244467.1">
    <property type="nucleotide sequence ID" value="NZ_JACIIY010000010.1"/>
</dbReference>
<dbReference type="AlphaFoldDB" id="A0A562KB61"/>
<dbReference type="Proteomes" id="UP000316624">
    <property type="component" value="Unassembled WGS sequence"/>
</dbReference>
<gene>
    <name evidence="1" type="ORF">IQ35_02579</name>
</gene>
<evidence type="ECO:0000313" key="1">
    <source>
        <dbReference type="EMBL" id="TWH92463.1"/>
    </source>
</evidence>
<dbReference type="EMBL" id="VLKK01000009">
    <property type="protein sequence ID" value="TWH92463.1"/>
    <property type="molecule type" value="Genomic_DNA"/>
</dbReference>
<organism evidence="1 2">
    <name type="scientific">Sphingobium wenxiniae (strain DSM 21828 / CGMCC 1.7748 / JZ-1)</name>
    <dbReference type="NCBI Taxonomy" id="595605"/>
    <lineage>
        <taxon>Bacteria</taxon>
        <taxon>Pseudomonadati</taxon>
        <taxon>Pseudomonadota</taxon>
        <taxon>Alphaproteobacteria</taxon>
        <taxon>Sphingomonadales</taxon>
        <taxon>Sphingomonadaceae</taxon>
        <taxon>Sphingobium</taxon>
    </lineage>
</organism>
<accession>A0A562KB61</accession>
<sequence>MDSIETAFAALSHRMSRLSMPVRAPRKPEPIASLLARVDAAKRGYVPDARR</sequence>
<reference evidence="1 2" key="1">
    <citation type="journal article" date="2015" name="Stand. Genomic Sci.">
        <title>Genomic Encyclopedia of Bacterial and Archaeal Type Strains, Phase III: the genomes of soil and plant-associated and newly described type strains.</title>
        <authorList>
            <person name="Whitman W.B."/>
            <person name="Woyke T."/>
            <person name="Klenk H.P."/>
            <person name="Zhou Y."/>
            <person name="Lilburn T.G."/>
            <person name="Beck B.J."/>
            <person name="De Vos P."/>
            <person name="Vandamme P."/>
            <person name="Eisen J.A."/>
            <person name="Garrity G."/>
            <person name="Hugenholtz P."/>
            <person name="Kyrpides N.C."/>
        </authorList>
    </citation>
    <scope>NUCLEOTIDE SEQUENCE [LARGE SCALE GENOMIC DNA]</scope>
    <source>
        <strain evidence="1 2">CGMCC 1.7748</strain>
    </source>
</reference>
<comment type="caution">
    <text evidence="1">The sequence shown here is derived from an EMBL/GenBank/DDBJ whole genome shotgun (WGS) entry which is preliminary data.</text>
</comment>